<dbReference type="InterPro" id="IPR003165">
    <property type="entry name" value="Piwi"/>
</dbReference>
<dbReference type="Proteomes" id="UP001175271">
    <property type="component" value="Unassembled WGS sequence"/>
</dbReference>
<evidence type="ECO:0000256" key="1">
    <source>
        <dbReference type="SAM" id="MobiDB-lite"/>
    </source>
</evidence>
<dbReference type="GO" id="GO:0003676">
    <property type="term" value="F:nucleic acid binding"/>
    <property type="evidence" value="ECO:0007669"/>
    <property type="project" value="InterPro"/>
</dbReference>
<dbReference type="InterPro" id="IPR012337">
    <property type="entry name" value="RNaseH-like_sf"/>
</dbReference>
<dbReference type="InterPro" id="IPR036085">
    <property type="entry name" value="PAZ_dom_sf"/>
</dbReference>
<reference evidence="3" key="1">
    <citation type="submission" date="2023-06" db="EMBL/GenBank/DDBJ databases">
        <title>Genomic analysis of the entomopathogenic nematode Steinernema hermaphroditum.</title>
        <authorList>
            <person name="Schwarz E.M."/>
            <person name="Heppert J.K."/>
            <person name="Baniya A."/>
            <person name="Schwartz H.T."/>
            <person name="Tan C.-H."/>
            <person name="Antoshechkin I."/>
            <person name="Sternberg P.W."/>
            <person name="Goodrich-Blair H."/>
            <person name="Dillman A.R."/>
        </authorList>
    </citation>
    <scope>NUCLEOTIDE SEQUENCE</scope>
    <source>
        <strain evidence="3">PS9179</strain>
        <tissue evidence="3">Whole animal</tissue>
    </source>
</reference>
<dbReference type="InterPro" id="IPR036397">
    <property type="entry name" value="RNaseH_sf"/>
</dbReference>
<feature type="compositionally biased region" description="Basic residues" evidence="1">
    <location>
        <begin position="17"/>
        <end position="36"/>
    </location>
</feature>
<organism evidence="3 4">
    <name type="scientific">Steinernema hermaphroditum</name>
    <dbReference type="NCBI Taxonomy" id="289476"/>
    <lineage>
        <taxon>Eukaryota</taxon>
        <taxon>Metazoa</taxon>
        <taxon>Ecdysozoa</taxon>
        <taxon>Nematoda</taxon>
        <taxon>Chromadorea</taxon>
        <taxon>Rhabditida</taxon>
        <taxon>Tylenchina</taxon>
        <taxon>Panagrolaimomorpha</taxon>
        <taxon>Strongyloidoidea</taxon>
        <taxon>Steinernematidae</taxon>
        <taxon>Steinernema</taxon>
    </lineage>
</organism>
<keyword evidence="4" id="KW-1185">Reference proteome</keyword>
<feature type="region of interest" description="Disordered" evidence="1">
    <location>
        <begin position="1"/>
        <end position="41"/>
    </location>
</feature>
<dbReference type="Gene3D" id="3.30.420.10">
    <property type="entry name" value="Ribonuclease H-like superfamily/Ribonuclease H"/>
    <property type="match status" value="1"/>
</dbReference>
<comment type="caution">
    <text evidence="3">The sequence shown here is derived from an EMBL/GenBank/DDBJ whole genome shotgun (WGS) entry which is preliminary data.</text>
</comment>
<evidence type="ECO:0000259" key="2">
    <source>
        <dbReference type="SMART" id="SM00950"/>
    </source>
</evidence>
<protein>
    <recommendedName>
        <fullName evidence="2">Piwi domain-containing protein</fullName>
    </recommendedName>
</protein>
<sequence>MSRLKKKKDGSKEKVVKSIKKKNDKVRRKSKSKLRSSPREEVETAPVETVFTNAVELDLSTAPTIYEYEFVFVYYRIAGEKKEMYKSLPVETNVKSFKPFELALGLYGSGHRDSCLVGFDLSAERADRCPADYRLQMTFDMFEASLQRFPKYFGNHISHYVYDGEVTVYTKAELKMYDGRQKLVFKLDQLPYSVKAYLGLDSEAKNIHSFAAYLKPRGTVDLTKLGTEALPNHRVLHFLGSLIWQNAMLTKGQKVKKEHGEKLHSRFIVNSMEPVQGCFYLKVAAGCAVKVSYIPTEDRSDERIRPIVRLVPQIKPRFHLTASISVEQFAYQFLRCGTASGLTEKLRYPENVKKLSQILEGLYVKLNLRNRAHNMFKIDHVSFKRPADIAVSVQDKRLTLEEFMLTKYGHSVKRDLPCVARKMIDGTFRFYPMNGLWLLADQPISSDSLTVDTRSSLEKILTQDVNRVLQLCNRSLADLNLHARSHSRNIHLMAFGVFMKSGNFVHVPHDKQPHPVVAFRHTRHFPNGNAGWPLHRDHFVCAADTIPTIAFVNTTVGGSSVSELIGPFKDRLFRELEKVGIDGELPRGPWFLDAGERFGKGKKIVDMLNAVEQLIRRSKATYFVVIANDELGDRTRAVWKLAESTHELAKRRYLAVQFLTQDVMKKWLNQQDQLVTVPFMMDMNLKLGATNHLLQEHNSISDCRANQMSSYYVRSNRMYVGISFTQPSTNISSTEPSFFPETASICFNTNNERFLLRGTCWYQKTGSVDRSKLSEAFYKALDTYSNGLPVEVIVYWKTNSLSKSFELEKQAIRDAIERYVQERKSKYSPKLIFVKVKTQTKTRLFVALPSMNILRNVPSGTTIYEKNLRNEFTIVSGDTSGNLVTPTRYVAEVDGDVILEKGNIERTTHSLCFLGNQSPIALQLPAPLHSAIELSDLGMRNYELLEEAMCDNMDNEVLESSAQRAKDRTEEDWRQYYERMGERIYMPIRDYKYWI</sequence>
<dbReference type="Gene3D" id="3.40.50.2300">
    <property type="match status" value="1"/>
</dbReference>
<evidence type="ECO:0000313" key="3">
    <source>
        <dbReference type="EMBL" id="KAK0393941.1"/>
    </source>
</evidence>
<gene>
    <name evidence="3" type="ORF">QR680_000481</name>
</gene>
<evidence type="ECO:0000313" key="4">
    <source>
        <dbReference type="Proteomes" id="UP001175271"/>
    </source>
</evidence>
<dbReference type="EMBL" id="JAUCMV010000005">
    <property type="protein sequence ID" value="KAK0393941.1"/>
    <property type="molecule type" value="Genomic_DNA"/>
</dbReference>
<dbReference type="PANTHER" id="PTHR22891">
    <property type="entry name" value="EUKARYOTIC TRANSLATION INITIATION FACTOR 2C"/>
    <property type="match status" value="1"/>
</dbReference>
<accession>A0AA39GVL8</accession>
<dbReference type="SMART" id="SM00950">
    <property type="entry name" value="Piwi"/>
    <property type="match status" value="1"/>
</dbReference>
<dbReference type="Pfam" id="PF02171">
    <property type="entry name" value="Piwi"/>
    <property type="match status" value="1"/>
</dbReference>
<dbReference type="AlphaFoldDB" id="A0AA39GVL8"/>
<dbReference type="SUPFAM" id="SSF53098">
    <property type="entry name" value="Ribonuclease H-like"/>
    <property type="match status" value="1"/>
</dbReference>
<dbReference type="SUPFAM" id="SSF101690">
    <property type="entry name" value="PAZ domain"/>
    <property type="match status" value="1"/>
</dbReference>
<dbReference type="Gene3D" id="2.170.260.10">
    <property type="entry name" value="paz domain"/>
    <property type="match status" value="1"/>
</dbReference>
<feature type="domain" description="Piwi" evidence="2">
    <location>
        <begin position="621"/>
        <end position="943"/>
    </location>
</feature>
<proteinExistence type="predicted"/>
<name>A0AA39GVL8_9BILA</name>